<gene>
    <name evidence="2" type="ORF">NM961_03705</name>
</gene>
<reference evidence="2" key="1">
    <citation type="submission" date="2022-07" db="EMBL/GenBank/DDBJ databases">
        <title>Tahibacter sp., a new gammaproteobacterium isolated from the silt sample collected at pig farm.</title>
        <authorList>
            <person name="Chen H."/>
        </authorList>
    </citation>
    <scope>NUCLEOTIDE SEQUENCE</scope>
    <source>
        <strain evidence="2">P2K</strain>
    </source>
</reference>
<dbReference type="RefSeq" id="WP_255911413.1">
    <property type="nucleotide sequence ID" value="NZ_JANFQO010000003.1"/>
</dbReference>
<feature type="chain" id="PRO_5046231571" evidence="1">
    <location>
        <begin position="26"/>
        <end position="197"/>
    </location>
</feature>
<organism evidence="2 3">
    <name type="scientific">Tahibacter harae</name>
    <dbReference type="NCBI Taxonomy" id="2963937"/>
    <lineage>
        <taxon>Bacteria</taxon>
        <taxon>Pseudomonadati</taxon>
        <taxon>Pseudomonadota</taxon>
        <taxon>Gammaproteobacteria</taxon>
        <taxon>Lysobacterales</taxon>
        <taxon>Rhodanobacteraceae</taxon>
        <taxon>Tahibacter</taxon>
    </lineage>
</organism>
<name>A0ABT1QMQ1_9GAMM</name>
<sequence length="197" mass="22126">MKRLTATLLFCAGLLFAGFSETSRADTVRCESTDGNYRSCSIDGRGGVRLSRQLSSQGCWEGDTWGYDLNRVWVDRGCRAEFQVGGSSSSSSKDNAVAAAVVLGLVGAAIIANKNDRDRRRDDYYDDRWGDRWGDPRRTFRCESNNNRLNYCGIPGRGHVEVYRQISSSRCVYARTWGVDRNRVWVSNGCRADFAVY</sequence>
<dbReference type="EMBL" id="JANFQO010000003">
    <property type="protein sequence ID" value="MCQ4163809.1"/>
    <property type="molecule type" value="Genomic_DNA"/>
</dbReference>
<keyword evidence="1" id="KW-0732">Signal</keyword>
<dbReference type="InterPro" id="IPR021381">
    <property type="entry name" value="DUF3011"/>
</dbReference>
<dbReference type="Proteomes" id="UP001165498">
    <property type="component" value="Unassembled WGS sequence"/>
</dbReference>
<protein>
    <submittedName>
        <fullName evidence="2">DUF3011 domain-containing protein</fullName>
    </submittedName>
</protein>
<evidence type="ECO:0000313" key="2">
    <source>
        <dbReference type="EMBL" id="MCQ4163809.1"/>
    </source>
</evidence>
<accession>A0ABT1QMQ1</accession>
<feature type="signal peptide" evidence="1">
    <location>
        <begin position="1"/>
        <end position="25"/>
    </location>
</feature>
<proteinExistence type="predicted"/>
<evidence type="ECO:0000256" key="1">
    <source>
        <dbReference type="SAM" id="SignalP"/>
    </source>
</evidence>
<evidence type="ECO:0000313" key="3">
    <source>
        <dbReference type="Proteomes" id="UP001165498"/>
    </source>
</evidence>
<comment type="caution">
    <text evidence="2">The sequence shown here is derived from an EMBL/GenBank/DDBJ whole genome shotgun (WGS) entry which is preliminary data.</text>
</comment>
<dbReference type="Pfam" id="PF11218">
    <property type="entry name" value="DUF3011"/>
    <property type="match status" value="1"/>
</dbReference>
<keyword evidence="3" id="KW-1185">Reference proteome</keyword>